<evidence type="ECO:0000313" key="2">
    <source>
        <dbReference type="EMBL" id="GFR37607.1"/>
    </source>
</evidence>
<dbReference type="PANTHER" id="PTHR38664:SF1">
    <property type="entry name" value="SLR0058 PROTEIN"/>
    <property type="match status" value="1"/>
</dbReference>
<accession>A0A916QBC6</accession>
<dbReference type="InterPro" id="IPR008769">
    <property type="entry name" value="PhaF_PhaI"/>
</dbReference>
<sequence>MKDTMDKLLRLGLGLVAAGKEQIEKTVEELVEKGELSRAESKAVVDEWLKKGEDTKQHIERLIQERLDALIQQANLATKGEIARLEQRIAELEEKLADRSSDESAQ</sequence>
<dbReference type="EMBL" id="BMAQ01000006">
    <property type="protein sequence ID" value="GFR37607.1"/>
    <property type="molecule type" value="Genomic_DNA"/>
</dbReference>
<dbReference type="Proteomes" id="UP000654993">
    <property type="component" value="Unassembled WGS sequence"/>
</dbReference>
<evidence type="ECO:0000313" key="3">
    <source>
        <dbReference type="Proteomes" id="UP000654993"/>
    </source>
</evidence>
<evidence type="ECO:0000256" key="1">
    <source>
        <dbReference type="SAM" id="Coils"/>
    </source>
</evidence>
<proteinExistence type="predicted"/>
<reference evidence="2" key="2">
    <citation type="journal article" date="2021" name="Data Brief">
        <title>Draft genome sequence data of the facultative, thermophilic, xylanolytic bacterium Paenibacillus sp. strain DA-C8.</title>
        <authorList>
            <person name="Chhe C."/>
            <person name="Uke A."/>
            <person name="Baramee S."/>
            <person name="Ungkulpasvich U."/>
            <person name="Tachaapaikoon C."/>
            <person name="Pason P."/>
            <person name="Waeonukul R."/>
            <person name="Ratanakhanokchai K."/>
            <person name="Kosugi A."/>
        </authorList>
    </citation>
    <scope>NUCLEOTIDE SEQUENCE</scope>
    <source>
        <strain evidence="2">DA-C8</strain>
    </source>
</reference>
<evidence type="ECO:0008006" key="4">
    <source>
        <dbReference type="Google" id="ProtNLM"/>
    </source>
</evidence>
<organism evidence="2 3">
    <name type="scientific">Insulibacter thermoxylanivorax</name>
    <dbReference type="NCBI Taxonomy" id="2749268"/>
    <lineage>
        <taxon>Bacteria</taxon>
        <taxon>Bacillati</taxon>
        <taxon>Bacillota</taxon>
        <taxon>Bacilli</taxon>
        <taxon>Bacillales</taxon>
        <taxon>Paenibacillaceae</taxon>
        <taxon>Insulibacter</taxon>
    </lineage>
</organism>
<feature type="coiled-coil region" evidence="1">
    <location>
        <begin position="75"/>
        <end position="102"/>
    </location>
</feature>
<comment type="caution">
    <text evidence="2">The sequence shown here is derived from an EMBL/GenBank/DDBJ whole genome shotgun (WGS) entry which is preliminary data.</text>
</comment>
<keyword evidence="1" id="KW-0175">Coiled coil</keyword>
<dbReference type="NCBIfam" id="NF047773">
    <property type="entry name" value="phas_rel_Lepto"/>
    <property type="match status" value="1"/>
</dbReference>
<gene>
    <name evidence="2" type="ORF">PRECH8_09030</name>
</gene>
<name>A0A916QBC6_9BACL</name>
<dbReference type="AlphaFoldDB" id="A0A916QBC6"/>
<dbReference type="RefSeq" id="WP_200965895.1">
    <property type="nucleotide sequence ID" value="NZ_BMAQ01000006.1"/>
</dbReference>
<reference evidence="2" key="1">
    <citation type="submission" date="2020-08" db="EMBL/GenBank/DDBJ databases">
        <authorList>
            <person name="Uke A."/>
            <person name="Chhe C."/>
            <person name="Baramee S."/>
            <person name="Kosugi A."/>
        </authorList>
    </citation>
    <scope>NUCLEOTIDE SEQUENCE</scope>
    <source>
        <strain evidence="2">DA-C8</strain>
    </source>
</reference>
<dbReference type="PANTHER" id="PTHR38664">
    <property type="entry name" value="SLR0058 PROTEIN"/>
    <property type="match status" value="1"/>
</dbReference>
<protein>
    <recommendedName>
        <fullName evidence="4">Polyhydroxyalkanoate synthesis regulator phasin</fullName>
    </recommendedName>
</protein>
<keyword evidence="3" id="KW-1185">Reference proteome</keyword>